<dbReference type="InterPro" id="IPR008906">
    <property type="entry name" value="HATC_C_dom"/>
</dbReference>
<organism evidence="2 3">
    <name type="scientific">Macrosiphum euphorbiae</name>
    <name type="common">potato aphid</name>
    <dbReference type="NCBI Taxonomy" id="13131"/>
    <lineage>
        <taxon>Eukaryota</taxon>
        <taxon>Metazoa</taxon>
        <taxon>Ecdysozoa</taxon>
        <taxon>Arthropoda</taxon>
        <taxon>Hexapoda</taxon>
        <taxon>Insecta</taxon>
        <taxon>Pterygota</taxon>
        <taxon>Neoptera</taxon>
        <taxon>Paraneoptera</taxon>
        <taxon>Hemiptera</taxon>
        <taxon>Sternorrhyncha</taxon>
        <taxon>Aphidomorpha</taxon>
        <taxon>Aphidoidea</taxon>
        <taxon>Aphididae</taxon>
        <taxon>Macrosiphini</taxon>
        <taxon>Macrosiphum</taxon>
    </lineage>
</organism>
<dbReference type="Pfam" id="PF05699">
    <property type="entry name" value="Dimer_Tnp_hAT"/>
    <property type="match status" value="1"/>
</dbReference>
<dbReference type="PANTHER" id="PTHR46289:SF14">
    <property type="entry name" value="DUF4371 DOMAIN-CONTAINING PROTEIN"/>
    <property type="match status" value="1"/>
</dbReference>
<dbReference type="GO" id="GO:0046983">
    <property type="term" value="F:protein dimerization activity"/>
    <property type="evidence" value="ECO:0007669"/>
    <property type="project" value="InterPro"/>
</dbReference>
<comment type="caution">
    <text evidence="2">The sequence shown here is derived from an EMBL/GenBank/DDBJ whole genome shotgun (WGS) entry which is preliminary data.</text>
</comment>
<sequence length="83" mass="9367">MLYRSSKPMRFNTVPISSSILRIGATLPASVATSERSFSSLRRLKTYLRNKTGEERLNGLTLLNVHRDIEVNCEDILNIMAKA</sequence>
<dbReference type="PANTHER" id="PTHR46289">
    <property type="entry name" value="52 KDA REPRESSOR OF THE INHIBITOR OF THE PROTEIN KINASE-LIKE PROTEIN-RELATED"/>
    <property type="match status" value="1"/>
</dbReference>
<dbReference type="AlphaFoldDB" id="A0AAV0W803"/>
<evidence type="ECO:0000313" key="3">
    <source>
        <dbReference type="Proteomes" id="UP001160148"/>
    </source>
</evidence>
<protein>
    <recommendedName>
        <fullName evidence="1">HAT C-terminal dimerisation domain-containing protein</fullName>
    </recommendedName>
</protein>
<gene>
    <name evidence="2" type="ORF">MEUPH1_LOCUS8292</name>
</gene>
<name>A0AAV0W803_9HEMI</name>
<dbReference type="EMBL" id="CARXXK010000001">
    <property type="protein sequence ID" value="CAI6351994.1"/>
    <property type="molecule type" value="Genomic_DNA"/>
</dbReference>
<feature type="domain" description="HAT C-terminal dimerisation" evidence="1">
    <location>
        <begin position="13"/>
        <end position="68"/>
    </location>
</feature>
<evidence type="ECO:0000313" key="2">
    <source>
        <dbReference type="EMBL" id="CAI6351994.1"/>
    </source>
</evidence>
<dbReference type="InterPro" id="IPR052958">
    <property type="entry name" value="IFN-induced_PKR_regulator"/>
</dbReference>
<evidence type="ECO:0000259" key="1">
    <source>
        <dbReference type="Pfam" id="PF05699"/>
    </source>
</evidence>
<keyword evidence="3" id="KW-1185">Reference proteome</keyword>
<accession>A0AAV0W803</accession>
<dbReference type="Proteomes" id="UP001160148">
    <property type="component" value="Unassembled WGS sequence"/>
</dbReference>
<reference evidence="2 3" key="1">
    <citation type="submission" date="2023-01" db="EMBL/GenBank/DDBJ databases">
        <authorList>
            <person name="Whitehead M."/>
        </authorList>
    </citation>
    <scope>NUCLEOTIDE SEQUENCE [LARGE SCALE GENOMIC DNA]</scope>
</reference>
<proteinExistence type="predicted"/>